<dbReference type="Proteomes" id="UP001064489">
    <property type="component" value="Chromosome 2"/>
</dbReference>
<protein>
    <submittedName>
        <fullName evidence="2">Uncharacterized protein</fullName>
    </submittedName>
</protein>
<organism evidence="2 3">
    <name type="scientific">Acer negundo</name>
    <name type="common">Box elder</name>
    <dbReference type="NCBI Taxonomy" id="4023"/>
    <lineage>
        <taxon>Eukaryota</taxon>
        <taxon>Viridiplantae</taxon>
        <taxon>Streptophyta</taxon>
        <taxon>Embryophyta</taxon>
        <taxon>Tracheophyta</taxon>
        <taxon>Spermatophyta</taxon>
        <taxon>Magnoliopsida</taxon>
        <taxon>eudicotyledons</taxon>
        <taxon>Gunneridae</taxon>
        <taxon>Pentapetalae</taxon>
        <taxon>rosids</taxon>
        <taxon>malvids</taxon>
        <taxon>Sapindales</taxon>
        <taxon>Sapindaceae</taxon>
        <taxon>Hippocastanoideae</taxon>
        <taxon>Acereae</taxon>
        <taxon>Acer</taxon>
    </lineage>
</organism>
<keyword evidence="3" id="KW-1185">Reference proteome</keyword>
<feature type="compositionally biased region" description="Basic and acidic residues" evidence="1">
    <location>
        <begin position="173"/>
        <end position="185"/>
    </location>
</feature>
<sequence length="185" mass="21122">MEDCLDLIQNSWAGFDSANKLDHLTGNLSRCVVHLKKWNLDNKKALQAGVRRKKTEMALVFVACDNVDWKRRNQLPFSNTVLPVDGIVEWFVNFLADFRGARHVEQSAKSVPERVARKELGVCKVGFCVRRIVVHETMEVEKKQSKGGFLNLFDWNGKSQKKIFSNNPEFDDESKKGKENIGKIA</sequence>
<dbReference type="AlphaFoldDB" id="A0AAD5IDT3"/>
<feature type="region of interest" description="Disordered" evidence="1">
    <location>
        <begin position="164"/>
        <end position="185"/>
    </location>
</feature>
<evidence type="ECO:0000313" key="2">
    <source>
        <dbReference type="EMBL" id="KAI9160342.1"/>
    </source>
</evidence>
<gene>
    <name evidence="2" type="ORF">LWI28_007261</name>
</gene>
<comment type="caution">
    <text evidence="2">The sequence shown here is derived from an EMBL/GenBank/DDBJ whole genome shotgun (WGS) entry which is preliminary data.</text>
</comment>
<name>A0AAD5IDT3_ACENE</name>
<accession>A0AAD5IDT3</accession>
<evidence type="ECO:0000256" key="1">
    <source>
        <dbReference type="SAM" id="MobiDB-lite"/>
    </source>
</evidence>
<reference evidence="2" key="1">
    <citation type="journal article" date="2022" name="Plant J.">
        <title>Strategies of tolerance reflected in two North American maple genomes.</title>
        <authorList>
            <person name="McEvoy S.L."/>
            <person name="Sezen U.U."/>
            <person name="Trouern-Trend A."/>
            <person name="McMahon S.M."/>
            <person name="Schaberg P.G."/>
            <person name="Yang J."/>
            <person name="Wegrzyn J.L."/>
            <person name="Swenson N.G."/>
        </authorList>
    </citation>
    <scope>NUCLEOTIDE SEQUENCE</scope>
    <source>
        <strain evidence="2">91603</strain>
    </source>
</reference>
<reference evidence="2" key="2">
    <citation type="submission" date="2023-02" db="EMBL/GenBank/DDBJ databases">
        <authorList>
            <person name="Swenson N.G."/>
            <person name="Wegrzyn J.L."/>
            <person name="Mcevoy S.L."/>
        </authorList>
    </citation>
    <scope>NUCLEOTIDE SEQUENCE</scope>
    <source>
        <strain evidence="2">91603</strain>
        <tissue evidence="2">Leaf</tissue>
    </source>
</reference>
<proteinExistence type="predicted"/>
<evidence type="ECO:0000313" key="3">
    <source>
        <dbReference type="Proteomes" id="UP001064489"/>
    </source>
</evidence>
<dbReference type="EMBL" id="JAJSOW010000106">
    <property type="protein sequence ID" value="KAI9160342.1"/>
    <property type="molecule type" value="Genomic_DNA"/>
</dbReference>